<dbReference type="SUPFAM" id="SSF55729">
    <property type="entry name" value="Acyl-CoA N-acyltransferases (Nat)"/>
    <property type="match status" value="1"/>
</dbReference>
<dbReference type="GO" id="GO:0008080">
    <property type="term" value="F:N-acetyltransferase activity"/>
    <property type="evidence" value="ECO:0007669"/>
    <property type="project" value="InterPro"/>
</dbReference>
<dbReference type="PANTHER" id="PTHR13947:SF37">
    <property type="entry name" value="LD18367P"/>
    <property type="match status" value="1"/>
</dbReference>
<dbReference type="Gene3D" id="3.40.630.30">
    <property type="match status" value="1"/>
</dbReference>
<dbReference type="InterPro" id="IPR036388">
    <property type="entry name" value="WH-like_DNA-bd_sf"/>
</dbReference>
<keyword evidence="4" id="KW-1185">Reference proteome</keyword>
<dbReference type="Proteomes" id="UP001151079">
    <property type="component" value="Unassembled WGS sequence"/>
</dbReference>
<keyword evidence="3" id="KW-0012">Acyltransferase</keyword>
<gene>
    <name evidence="3" type="ORF">OIU83_09470</name>
</gene>
<dbReference type="EMBL" id="JAOZEW010000008">
    <property type="protein sequence ID" value="MCV9927881.1"/>
    <property type="molecule type" value="Genomic_DNA"/>
</dbReference>
<dbReference type="InterPro" id="IPR050769">
    <property type="entry name" value="NAT_camello-type"/>
</dbReference>
<dbReference type="InterPro" id="IPR016181">
    <property type="entry name" value="Acyl_CoA_acyltransferase"/>
</dbReference>
<dbReference type="InterPro" id="IPR000835">
    <property type="entry name" value="HTH_MarR-typ"/>
</dbReference>
<evidence type="ECO:0000259" key="2">
    <source>
        <dbReference type="PROSITE" id="PS51186"/>
    </source>
</evidence>
<dbReference type="CDD" id="cd00090">
    <property type="entry name" value="HTH_ARSR"/>
    <property type="match status" value="1"/>
</dbReference>
<dbReference type="Pfam" id="PF00583">
    <property type="entry name" value="Acetyltransf_1"/>
    <property type="match status" value="1"/>
</dbReference>
<dbReference type="InterPro" id="IPR036390">
    <property type="entry name" value="WH_DNA-bd_sf"/>
</dbReference>
<organism evidence="3 4">
    <name type="scientific">Flavobacterium shii</name>
    <dbReference type="NCBI Taxonomy" id="2987687"/>
    <lineage>
        <taxon>Bacteria</taxon>
        <taxon>Pseudomonadati</taxon>
        <taxon>Bacteroidota</taxon>
        <taxon>Flavobacteriia</taxon>
        <taxon>Flavobacteriales</taxon>
        <taxon>Flavobacteriaceae</taxon>
        <taxon>Flavobacterium</taxon>
    </lineage>
</organism>
<sequence length="320" mass="35960">MEFFNTVGKAALGSRLRLMTATVTDDAAKIYELYGADFVPKWFPVFFVLGHDGEKTITEIATDIGHSQPSVSKIIKEMTKAGLVEENTTAQDKRRTVVTLSPKGVILSKNIAQQCIDVAVAIEGLISEANHNLWEALEEWEFLLEQKSLLRRVNEEKKLRESKEVKIVDYSPEYHSAFKALNEEWISNYFEIEETDRKALDNAEDYIIKKGGKIFVALYEGEPLGVCALIKMDASTGYDYELAKMAVSPKVQGKNIGWLLGQAVIESARTLGAKKVYLESNTILKPAINLYHKLGFEKVTGLATPYKRCNIQMELDLNQK</sequence>
<feature type="domain" description="N-acetyltransferase" evidence="2">
    <location>
        <begin position="165"/>
        <end position="318"/>
    </location>
</feature>
<evidence type="ECO:0000313" key="3">
    <source>
        <dbReference type="EMBL" id="MCV9927881.1"/>
    </source>
</evidence>
<dbReference type="AlphaFoldDB" id="A0A9X3BYF8"/>
<protein>
    <submittedName>
        <fullName evidence="3">GNAT family N-acetyltransferase</fullName>
        <ecNumber evidence="3">2.3.1.-</ecNumber>
    </submittedName>
</protein>
<dbReference type="InterPro" id="IPR011991">
    <property type="entry name" value="ArsR-like_HTH"/>
</dbReference>
<dbReference type="EC" id="2.3.1.-" evidence="3"/>
<keyword evidence="1 3" id="KW-0808">Transferase</keyword>
<reference evidence="3" key="1">
    <citation type="submission" date="2022-10" db="EMBL/GenBank/DDBJ databases">
        <title>Two novel species of Flavobacterium.</title>
        <authorList>
            <person name="Liu Q."/>
            <person name="Xin Y.-H."/>
        </authorList>
    </citation>
    <scope>NUCLEOTIDE SEQUENCE</scope>
    <source>
        <strain evidence="3">LS1R49</strain>
    </source>
</reference>
<dbReference type="InterPro" id="IPR000182">
    <property type="entry name" value="GNAT_dom"/>
</dbReference>
<dbReference type="Gene3D" id="1.10.10.10">
    <property type="entry name" value="Winged helix-like DNA-binding domain superfamily/Winged helix DNA-binding domain"/>
    <property type="match status" value="1"/>
</dbReference>
<dbReference type="Pfam" id="PF12802">
    <property type="entry name" value="MarR_2"/>
    <property type="match status" value="1"/>
</dbReference>
<evidence type="ECO:0000256" key="1">
    <source>
        <dbReference type="ARBA" id="ARBA00022679"/>
    </source>
</evidence>
<evidence type="ECO:0000313" key="4">
    <source>
        <dbReference type="Proteomes" id="UP001151079"/>
    </source>
</evidence>
<dbReference type="GO" id="GO:0003700">
    <property type="term" value="F:DNA-binding transcription factor activity"/>
    <property type="evidence" value="ECO:0007669"/>
    <property type="project" value="InterPro"/>
</dbReference>
<accession>A0A9X3BYF8</accession>
<dbReference type="SUPFAM" id="SSF46785">
    <property type="entry name" value="Winged helix' DNA-binding domain"/>
    <property type="match status" value="1"/>
</dbReference>
<name>A0A9X3BYF8_9FLAO</name>
<dbReference type="CDD" id="cd04301">
    <property type="entry name" value="NAT_SF"/>
    <property type="match status" value="1"/>
</dbReference>
<dbReference type="RefSeq" id="WP_264206013.1">
    <property type="nucleotide sequence ID" value="NZ_JAOZEW010000008.1"/>
</dbReference>
<comment type="caution">
    <text evidence="3">The sequence shown here is derived from an EMBL/GenBank/DDBJ whole genome shotgun (WGS) entry which is preliminary data.</text>
</comment>
<dbReference type="PROSITE" id="PS51186">
    <property type="entry name" value="GNAT"/>
    <property type="match status" value="1"/>
</dbReference>
<dbReference type="PANTHER" id="PTHR13947">
    <property type="entry name" value="GNAT FAMILY N-ACETYLTRANSFERASE"/>
    <property type="match status" value="1"/>
</dbReference>
<proteinExistence type="predicted"/>